<protein>
    <recommendedName>
        <fullName evidence="10">Probable lipid II flippase MurJ</fullName>
    </recommendedName>
</protein>
<dbReference type="RefSeq" id="WP_092052616.1">
    <property type="nucleotide sequence ID" value="NZ_FOJJ01000001.1"/>
</dbReference>
<evidence type="ECO:0000256" key="8">
    <source>
        <dbReference type="ARBA" id="ARBA00060041"/>
    </source>
</evidence>
<evidence type="ECO:0000256" key="11">
    <source>
        <dbReference type="PIRNR" id="PIRNR002869"/>
    </source>
</evidence>
<dbReference type="PANTHER" id="PTHR47019:SF1">
    <property type="entry name" value="LIPID II FLIPPASE MURJ"/>
    <property type="match status" value="1"/>
</dbReference>
<reference evidence="12 13" key="1">
    <citation type="submission" date="2019-07" db="EMBL/GenBank/DDBJ databases">
        <title>Insights of Desulfuromonas acetexigens electromicrobiology.</title>
        <authorList>
            <person name="Katuri K."/>
            <person name="Sapireddy V."/>
            <person name="Shaw D.R."/>
            <person name="Saikaly P."/>
        </authorList>
    </citation>
    <scope>NUCLEOTIDE SEQUENCE [LARGE SCALE GENOMIC DNA]</scope>
    <source>
        <strain evidence="12 13">2873</strain>
    </source>
</reference>
<dbReference type="OrthoDB" id="9786339at2"/>
<feature type="transmembrane region" description="Helical" evidence="10">
    <location>
        <begin position="87"/>
        <end position="108"/>
    </location>
</feature>
<evidence type="ECO:0000313" key="12">
    <source>
        <dbReference type="EMBL" id="TRO83836.1"/>
    </source>
</evidence>
<organism evidence="12 13">
    <name type="scientific">Trichloromonas acetexigens</name>
    <dbReference type="NCBI Taxonomy" id="38815"/>
    <lineage>
        <taxon>Bacteria</taxon>
        <taxon>Pseudomonadati</taxon>
        <taxon>Thermodesulfobacteriota</taxon>
        <taxon>Desulfuromonadia</taxon>
        <taxon>Desulfuromonadales</taxon>
        <taxon>Trichloromonadaceae</taxon>
        <taxon>Trichloromonas</taxon>
    </lineage>
</organism>
<dbReference type="GO" id="GO:0015648">
    <property type="term" value="F:lipid-linked peptidoglycan transporter activity"/>
    <property type="evidence" value="ECO:0007669"/>
    <property type="project" value="UniProtKB-UniRule"/>
</dbReference>
<feature type="transmembrane region" description="Helical" evidence="10">
    <location>
        <begin position="278"/>
        <end position="295"/>
    </location>
</feature>
<dbReference type="GO" id="GO:0071555">
    <property type="term" value="P:cell wall organization"/>
    <property type="evidence" value="ECO:0007669"/>
    <property type="project" value="UniProtKB-UniRule"/>
</dbReference>
<dbReference type="AlphaFoldDB" id="A0A550JKT5"/>
<feature type="transmembrane region" description="Helical" evidence="10">
    <location>
        <begin position="137"/>
        <end position="155"/>
    </location>
</feature>
<dbReference type="EMBL" id="VJVV01000001">
    <property type="protein sequence ID" value="TRO83836.1"/>
    <property type="molecule type" value="Genomic_DNA"/>
</dbReference>
<dbReference type="PRINTS" id="PR01806">
    <property type="entry name" value="VIRFACTRMVIN"/>
</dbReference>
<feature type="transmembrane region" description="Helical" evidence="10">
    <location>
        <begin position="387"/>
        <end position="406"/>
    </location>
</feature>
<dbReference type="PANTHER" id="PTHR47019">
    <property type="entry name" value="LIPID II FLIPPASE MURJ"/>
    <property type="match status" value="1"/>
</dbReference>
<feature type="transmembrane region" description="Helical" evidence="10">
    <location>
        <begin position="412"/>
        <end position="433"/>
    </location>
</feature>
<gene>
    <name evidence="10 12" type="primary">murJ</name>
    <name evidence="12" type="ORF">FL622_01230</name>
</gene>
<dbReference type="GO" id="GO:0034204">
    <property type="term" value="P:lipid translocation"/>
    <property type="evidence" value="ECO:0007669"/>
    <property type="project" value="TreeGrafter"/>
</dbReference>
<feature type="transmembrane region" description="Helical" evidence="10">
    <location>
        <begin position="487"/>
        <end position="507"/>
    </location>
</feature>
<feature type="transmembrane region" description="Helical" evidence="10">
    <location>
        <begin position="188"/>
        <end position="212"/>
    </location>
</feature>
<feature type="transmembrane region" description="Helical" evidence="10">
    <location>
        <begin position="354"/>
        <end position="375"/>
    </location>
</feature>
<keyword evidence="13" id="KW-1185">Reference proteome</keyword>
<comment type="caution">
    <text evidence="12">The sequence shown here is derived from an EMBL/GenBank/DDBJ whole genome shotgun (WGS) entry which is preliminary data.</text>
</comment>
<dbReference type="UniPathway" id="UPA00219"/>
<feature type="transmembrane region" description="Helical" evidence="10">
    <location>
        <begin position="233"/>
        <end position="258"/>
    </location>
</feature>
<dbReference type="CDD" id="cd13123">
    <property type="entry name" value="MATE_MurJ_like"/>
    <property type="match status" value="1"/>
</dbReference>
<comment type="pathway">
    <text evidence="10">Cell wall biogenesis; peptidoglycan biosynthesis.</text>
</comment>
<keyword evidence="7 10" id="KW-0472">Membrane</keyword>
<dbReference type="InterPro" id="IPR004268">
    <property type="entry name" value="MurJ"/>
</dbReference>
<feature type="transmembrane region" description="Helical" evidence="10">
    <location>
        <begin position="162"/>
        <end position="182"/>
    </location>
</feature>
<dbReference type="GO" id="GO:0009252">
    <property type="term" value="P:peptidoglycan biosynthetic process"/>
    <property type="evidence" value="ECO:0007669"/>
    <property type="project" value="UniProtKB-UniRule"/>
</dbReference>
<accession>A0A550JKT5</accession>
<dbReference type="HAMAP" id="MF_02078">
    <property type="entry name" value="MurJ_MviN"/>
    <property type="match status" value="1"/>
</dbReference>
<evidence type="ECO:0000313" key="13">
    <source>
        <dbReference type="Proteomes" id="UP000317155"/>
    </source>
</evidence>
<dbReference type="GO" id="GO:0005886">
    <property type="term" value="C:plasma membrane"/>
    <property type="evidence" value="ECO:0007669"/>
    <property type="project" value="UniProtKB-SubCell"/>
</dbReference>
<keyword evidence="6 10" id="KW-1133">Transmembrane helix</keyword>
<keyword evidence="2 10" id="KW-1003">Cell membrane</keyword>
<proteinExistence type="inferred from homology"/>
<evidence type="ECO:0000256" key="5">
    <source>
        <dbReference type="ARBA" id="ARBA00022984"/>
    </source>
</evidence>
<feature type="transmembrane region" description="Helical" evidence="10">
    <location>
        <begin position="440"/>
        <end position="467"/>
    </location>
</feature>
<keyword evidence="10 11" id="KW-0813">Transport</keyword>
<dbReference type="PIRSF" id="PIRSF002869">
    <property type="entry name" value="MviN"/>
    <property type="match status" value="1"/>
</dbReference>
<keyword evidence="3 10" id="KW-0812">Transmembrane</keyword>
<evidence type="ECO:0000256" key="9">
    <source>
        <dbReference type="ARBA" id="ARBA00061532"/>
    </source>
</evidence>
<sequence>MSERKNITRAAGVLGLATGLSRIAGLVRDMVVAALFGAGFGTDAFFVAFTIPNLLRRFFAEGSLTAAFVPTFSEVYHQEGRQQAQEVANICMTLLVLIMTGVTLTGIWGSPWLVEFVGHGFGAVEGKLELTDFLNRIMFPYIFFVSLLALLTGILNVMGHYFVPAVSPLLLNLSMILCAVWLHSRFEVGITALAVGVLVGGVLQLLIQIPVTRRLGIRLRPDFRFSHPRVRRIAWLMLPGLIGVAIYQINVVVSRLLASFLPEGSVSFLYYSQRLFEFPQGIFIVSLAQAVLPAMSRQMGNRDDQGFRESLHYALILIALITIPASVGLYLCAEPIFSLFFMKGAFLAEDVRQTALALAAYAPGLFFVGVSRVIVPAFYARQDTRTPVWISFWTLLMNVALGLLLMRPFGHVGLAAALTLSSVFNSCALLWALHGKMGRLGLASVTSALARILPAAAVMGAAVWVLLRLVPWLEPGRIWLKGSVLGGTIGVGCLIFALGCMLLRVPYTEQALSLIKRKVLKR</sequence>
<comment type="function">
    <text evidence="8 10 11">Involved in peptidoglycan biosynthesis. Transports lipid-linked peptidoglycan precursors from the inner to the outer leaflet of the cytoplasmic membrane.</text>
</comment>
<feature type="transmembrane region" description="Helical" evidence="10">
    <location>
        <begin position="315"/>
        <end position="342"/>
    </location>
</feature>
<dbReference type="Proteomes" id="UP000317155">
    <property type="component" value="Unassembled WGS sequence"/>
</dbReference>
<dbReference type="Pfam" id="PF03023">
    <property type="entry name" value="MurJ"/>
    <property type="match status" value="1"/>
</dbReference>
<name>A0A550JKT5_9BACT</name>
<evidence type="ECO:0000256" key="2">
    <source>
        <dbReference type="ARBA" id="ARBA00022475"/>
    </source>
</evidence>
<evidence type="ECO:0000256" key="4">
    <source>
        <dbReference type="ARBA" id="ARBA00022960"/>
    </source>
</evidence>
<evidence type="ECO:0000256" key="6">
    <source>
        <dbReference type="ARBA" id="ARBA00022989"/>
    </source>
</evidence>
<dbReference type="InterPro" id="IPR051050">
    <property type="entry name" value="Lipid_II_flippase_MurJ/MviN"/>
</dbReference>
<keyword evidence="5 10" id="KW-0573">Peptidoglycan synthesis</keyword>
<keyword evidence="4 10" id="KW-0133">Cell shape</keyword>
<dbReference type="GO" id="GO:0008360">
    <property type="term" value="P:regulation of cell shape"/>
    <property type="evidence" value="ECO:0007669"/>
    <property type="project" value="UniProtKB-UniRule"/>
</dbReference>
<evidence type="ECO:0000256" key="3">
    <source>
        <dbReference type="ARBA" id="ARBA00022692"/>
    </source>
</evidence>
<dbReference type="NCBIfam" id="TIGR01695">
    <property type="entry name" value="murJ_mviN"/>
    <property type="match status" value="1"/>
</dbReference>
<comment type="similarity">
    <text evidence="9 10 11">Belongs to the MurJ/MviN family.</text>
</comment>
<evidence type="ECO:0000256" key="7">
    <source>
        <dbReference type="ARBA" id="ARBA00023136"/>
    </source>
</evidence>
<evidence type="ECO:0000256" key="1">
    <source>
        <dbReference type="ARBA" id="ARBA00004651"/>
    </source>
</evidence>
<evidence type="ECO:0000256" key="10">
    <source>
        <dbReference type="HAMAP-Rule" id="MF_02078"/>
    </source>
</evidence>
<feature type="transmembrane region" description="Helical" evidence="10">
    <location>
        <begin position="35"/>
        <end position="55"/>
    </location>
</feature>
<comment type="subcellular location">
    <subcellularLocation>
        <location evidence="1 10">Cell membrane</location>
        <topology evidence="1 10">Multi-pass membrane protein</topology>
    </subcellularLocation>
</comment>
<keyword evidence="10 11" id="KW-0961">Cell wall biogenesis/degradation</keyword>